<evidence type="ECO:0000256" key="1">
    <source>
        <dbReference type="SAM" id="Coils"/>
    </source>
</evidence>
<proteinExistence type="predicted"/>
<feature type="transmembrane region" description="Helical" evidence="2">
    <location>
        <begin position="16"/>
        <end position="39"/>
    </location>
</feature>
<dbReference type="AlphaFoldDB" id="A0A382RZ80"/>
<feature type="coiled-coil region" evidence="1">
    <location>
        <begin position="127"/>
        <end position="154"/>
    </location>
</feature>
<evidence type="ECO:0000256" key="2">
    <source>
        <dbReference type="SAM" id="Phobius"/>
    </source>
</evidence>
<evidence type="ECO:0008006" key="4">
    <source>
        <dbReference type="Google" id="ProtNLM"/>
    </source>
</evidence>
<name>A0A382RZ80_9ZZZZ</name>
<organism evidence="3">
    <name type="scientific">marine metagenome</name>
    <dbReference type="NCBI Taxonomy" id="408172"/>
    <lineage>
        <taxon>unclassified sequences</taxon>
        <taxon>metagenomes</taxon>
        <taxon>ecological metagenomes</taxon>
    </lineage>
</organism>
<evidence type="ECO:0000313" key="3">
    <source>
        <dbReference type="EMBL" id="SVD01961.1"/>
    </source>
</evidence>
<dbReference type="EMBL" id="UINC01124658">
    <property type="protein sequence ID" value="SVD01961.1"/>
    <property type="molecule type" value="Genomic_DNA"/>
</dbReference>
<sequence>MKQEQNQTLDPLMTRYVTFICSHPWKIVLTALILTLIALNYTTKLSIKSDFAELLPEGYRSVQDLKRLTARIGGIGDLTVVIETEDLKAGQKFADDLAVRLRDELPDNFIRFIQYKLDEERAYYENNQFLYAELEDLEEVYDRLRRQIQREKLEANPLFVSEAALGLDDGDEEEEPFDLTDIEEKYAGKASEKLEKWTDDYFVGNDEHGQFLVMRLKPYGTSSGVSFSEDLCNRVQTIIGGLNPT</sequence>
<keyword evidence="1" id="KW-0175">Coiled coil</keyword>
<keyword evidence="2" id="KW-0472">Membrane</keyword>
<feature type="non-terminal residue" evidence="3">
    <location>
        <position position="245"/>
    </location>
</feature>
<protein>
    <recommendedName>
        <fullName evidence="4">Membrane transport protein MMPL domain-containing protein</fullName>
    </recommendedName>
</protein>
<keyword evidence="2" id="KW-1133">Transmembrane helix</keyword>
<keyword evidence="2" id="KW-0812">Transmembrane</keyword>
<reference evidence="3" key="1">
    <citation type="submission" date="2018-05" db="EMBL/GenBank/DDBJ databases">
        <authorList>
            <person name="Lanie J.A."/>
            <person name="Ng W.-L."/>
            <person name="Kazmierczak K.M."/>
            <person name="Andrzejewski T.M."/>
            <person name="Davidsen T.M."/>
            <person name="Wayne K.J."/>
            <person name="Tettelin H."/>
            <person name="Glass J.I."/>
            <person name="Rusch D."/>
            <person name="Podicherti R."/>
            <person name="Tsui H.-C.T."/>
            <person name="Winkler M.E."/>
        </authorList>
    </citation>
    <scope>NUCLEOTIDE SEQUENCE</scope>
</reference>
<gene>
    <name evidence="3" type="ORF">METZ01_LOCUS354815</name>
</gene>
<accession>A0A382RZ80</accession>